<dbReference type="Proteomes" id="UP000825228">
    <property type="component" value="Unassembled WGS sequence"/>
</dbReference>
<keyword evidence="3" id="KW-1185">Reference proteome</keyword>
<proteinExistence type="predicted"/>
<evidence type="ECO:0000313" key="2">
    <source>
        <dbReference type="EMBL" id="MBY6366934.1"/>
    </source>
</evidence>
<name>A0ABS7P3D9_9NOCA</name>
<evidence type="ECO:0000313" key="3">
    <source>
        <dbReference type="Proteomes" id="UP000825228"/>
    </source>
</evidence>
<comment type="caution">
    <text evidence="2">The sequence shown here is derived from an EMBL/GenBank/DDBJ whole genome shotgun (WGS) entry which is preliminary data.</text>
</comment>
<keyword evidence="1" id="KW-0472">Membrane</keyword>
<sequence length="91" mass="9010">MLTPLAIAGGGLLILLVRHLADTRRGVVGFVANALVVIGALAVGAVVIGALVAGAAVLALIAAVCLFAIPLALLGGSVGNGSKSTYPRRYY</sequence>
<feature type="transmembrane region" description="Helical" evidence="1">
    <location>
        <begin position="57"/>
        <end position="78"/>
    </location>
</feature>
<dbReference type="EMBL" id="JABUBU010000005">
    <property type="protein sequence ID" value="MBY6366934.1"/>
    <property type="molecule type" value="Genomic_DNA"/>
</dbReference>
<reference evidence="2 3" key="1">
    <citation type="submission" date="2020-06" db="EMBL/GenBank/DDBJ databases">
        <title>Taxonomy, biology and ecology of Rhodococcus bacteria occurring in California pistachio and other woody hosts as revealed by genome sequence analyses.</title>
        <authorList>
            <person name="Gai Y."/>
            <person name="Riely B."/>
        </authorList>
    </citation>
    <scope>NUCLEOTIDE SEQUENCE [LARGE SCALE GENOMIC DNA]</scope>
    <source>
        <strain evidence="2 3">BP-281</strain>
    </source>
</reference>
<evidence type="ECO:0000256" key="1">
    <source>
        <dbReference type="SAM" id="Phobius"/>
    </source>
</evidence>
<feature type="transmembrane region" description="Helical" evidence="1">
    <location>
        <begin position="30"/>
        <end position="52"/>
    </location>
</feature>
<keyword evidence="1" id="KW-0812">Transmembrane</keyword>
<protein>
    <submittedName>
        <fullName evidence="2">Uncharacterized protein</fullName>
    </submittedName>
</protein>
<dbReference type="RefSeq" id="WP_222684250.1">
    <property type="nucleotide sequence ID" value="NZ_JABUBT010000011.1"/>
</dbReference>
<organism evidence="2 3">
    <name type="scientific">Rhodococcoides corynebacterioides</name>
    <dbReference type="NCBI Taxonomy" id="53972"/>
    <lineage>
        <taxon>Bacteria</taxon>
        <taxon>Bacillati</taxon>
        <taxon>Actinomycetota</taxon>
        <taxon>Actinomycetes</taxon>
        <taxon>Mycobacteriales</taxon>
        <taxon>Nocardiaceae</taxon>
        <taxon>Rhodococcoides</taxon>
    </lineage>
</organism>
<keyword evidence="1" id="KW-1133">Transmembrane helix</keyword>
<gene>
    <name evidence="2" type="ORF">HQ603_09220</name>
</gene>
<accession>A0ABS7P3D9</accession>